<evidence type="ECO:0000256" key="5">
    <source>
        <dbReference type="ARBA" id="ARBA00047664"/>
    </source>
</evidence>
<accession>A0A4V1IJL9</accession>
<dbReference type="GO" id="GO:0006189">
    <property type="term" value="P:'de novo' IMP biosynthetic process"/>
    <property type="evidence" value="ECO:0007669"/>
    <property type="project" value="UniProtKB-UniRule"/>
</dbReference>
<dbReference type="PANTHER" id="PTHR43369:SF2">
    <property type="entry name" value="PHOSPHORIBOSYLGLYCINAMIDE FORMYLTRANSFERASE"/>
    <property type="match status" value="1"/>
</dbReference>
<dbReference type="GO" id="GO:0005829">
    <property type="term" value="C:cytosol"/>
    <property type="evidence" value="ECO:0007669"/>
    <property type="project" value="TreeGrafter"/>
</dbReference>
<feature type="binding site" evidence="6">
    <location>
        <position position="105"/>
    </location>
    <ligand>
        <name>(6R)-10-formyltetrahydrofolate</name>
        <dbReference type="ChEBI" id="CHEBI:195366"/>
    </ligand>
</feature>
<dbReference type="InterPro" id="IPR001555">
    <property type="entry name" value="GART_AS"/>
</dbReference>
<protein>
    <recommendedName>
        <fullName evidence="6">Phosphoribosylglycinamide formyltransferase</fullName>
        <ecNumber evidence="6">2.1.2.2</ecNumber>
    </recommendedName>
    <alternativeName>
        <fullName evidence="6">5'-phosphoribosylglycinamide transformylase</fullName>
    </alternativeName>
    <alternativeName>
        <fullName evidence="6">GAR transformylase</fullName>
        <shortName evidence="6">GART</shortName>
    </alternativeName>
</protein>
<evidence type="ECO:0000256" key="2">
    <source>
        <dbReference type="ARBA" id="ARBA00022679"/>
    </source>
</evidence>
<feature type="site" description="Raises pKa of active site His" evidence="6">
    <location>
        <position position="148"/>
    </location>
</feature>
<keyword evidence="9" id="KW-1185">Reference proteome</keyword>
<organism evidence="8 9">
    <name type="scientific">Methylotuvimicrobium buryatense</name>
    <name type="common">Methylomicrobium buryatense</name>
    <dbReference type="NCBI Taxonomy" id="95641"/>
    <lineage>
        <taxon>Bacteria</taxon>
        <taxon>Pseudomonadati</taxon>
        <taxon>Pseudomonadota</taxon>
        <taxon>Gammaproteobacteria</taxon>
        <taxon>Methylococcales</taxon>
        <taxon>Methylococcaceae</taxon>
        <taxon>Methylotuvimicrobium</taxon>
    </lineage>
</organism>
<reference evidence="9" key="1">
    <citation type="journal article" date="2019" name="J. Bacteriol.">
        <title>A Mutagenic Screen Identifies a TonB-Dependent Receptor Required for the Lanthanide Metal Switch in the Type I Methanotroph 'Methylotuvimicrobium buryatense' 5GB1C.</title>
        <authorList>
            <person name="Groom J.D."/>
            <person name="Ford S.M."/>
            <person name="Pesesky M.W."/>
            <person name="Lidstrom M.E."/>
        </authorList>
    </citation>
    <scope>NUCLEOTIDE SEQUENCE [LARGE SCALE GENOMIC DNA]</scope>
    <source>
        <strain evidence="9">5GB1C</strain>
    </source>
</reference>
<keyword evidence="3 6" id="KW-0658">Purine biosynthesis</keyword>
<dbReference type="Gene3D" id="3.40.50.170">
    <property type="entry name" value="Formyl transferase, N-terminal domain"/>
    <property type="match status" value="1"/>
</dbReference>
<sequence length="194" mass="20923">MKISFLASHGGSSARKIIETIEHGELPGFEIGILITNNKDSAIYDWCLTHGIEVFHISSKTHSDNEDQAIKKALQSAETELIVLSGYMKKIGPQTLSAYSGKILNIHPSLLPKFGGRGMYGDFVHAAVLQAGETASGATVHFVTDAYDEGPLLLQKEVPVLSGDTVESLGQRVRAIEGELYINALNKLLATTDT</sequence>
<dbReference type="InterPro" id="IPR004607">
    <property type="entry name" value="GART"/>
</dbReference>
<comment type="caution">
    <text evidence="6">Lacks conserved residue(s) required for the propagation of feature annotation.</text>
</comment>
<comment type="catalytic activity">
    <reaction evidence="5 6">
        <text>N(1)-(5-phospho-beta-D-ribosyl)glycinamide + (6R)-10-formyltetrahydrofolate = N(2)-formyl-N(1)-(5-phospho-beta-D-ribosyl)glycinamide + (6S)-5,6,7,8-tetrahydrofolate + H(+)</text>
        <dbReference type="Rhea" id="RHEA:15053"/>
        <dbReference type="ChEBI" id="CHEBI:15378"/>
        <dbReference type="ChEBI" id="CHEBI:57453"/>
        <dbReference type="ChEBI" id="CHEBI:143788"/>
        <dbReference type="ChEBI" id="CHEBI:147286"/>
        <dbReference type="ChEBI" id="CHEBI:195366"/>
        <dbReference type="EC" id="2.1.2.2"/>
    </reaction>
</comment>
<dbReference type="AlphaFoldDB" id="A0A4V1IJL9"/>
<comment type="similarity">
    <text evidence="4 6">Belongs to the GART family.</text>
</comment>
<evidence type="ECO:0000256" key="4">
    <source>
        <dbReference type="ARBA" id="ARBA00038440"/>
    </source>
</evidence>
<dbReference type="STRING" id="675511.GCA_000341735_01797"/>
<dbReference type="UniPathway" id="UPA00074">
    <property type="reaction ID" value="UER00126"/>
</dbReference>
<evidence type="ECO:0000313" key="9">
    <source>
        <dbReference type="Proteomes" id="UP000305881"/>
    </source>
</evidence>
<evidence type="ECO:0000313" key="8">
    <source>
        <dbReference type="EMBL" id="QCW81865.1"/>
    </source>
</evidence>
<keyword evidence="2 6" id="KW-0808">Transferase</keyword>
<dbReference type="InterPro" id="IPR002376">
    <property type="entry name" value="Formyl_transf_N"/>
</dbReference>
<evidence type="ECO:0000259" key="7">
    <source>
        <dbReference type="Pfam" id="PF00551"/>
    </source>
</evidence>
<comment type="function">
    <text evidence="6">Catalyzes the transfer of a formyl group from 10-formyltetrahydrofolate to 5-phospho-ribosyl-glycinamide (GAR), producing 5-phospho-ribosyl-N-formylglycinamide (FGAR) and tetrahydrofolate.</text>
</comment>
<feature type="active site" description="Proton donor" evidence="6">
    <location>
        <position position="107"/>
    </location>
</feature>
<name>A0A4V1IJL9_METBY</name>
<dbReference type="Pfam" id="PF00551">
    <property type="entry name" value="Formyl_trans_N"/>
    <property type="match status" value="1"/>
</dbReference>
<dbReference type="OrthoDB" id="9806170at2"/>
<gene>
    <name evidence="6" type="primary">purN</name>
    <name evidence="8" type="ORF">EQU24_06080</name>
</gene>
<dbReference type="InterPro" id="IPR036477">
    <property type="entry name" value="Formyl_transf_N_sf"/>
</dbReference>
<dbReference type="GO" id="GO:0004644">
    <property type="term" value="F:phosphoribosylglycinamide formyltransferase activity"/>
    <property type="evidence" value="ECO:0007669"/>
    <property type="project" value="UniProtKB-UniRule"/>
</dbReference>
<dbReference type="PROSITE" id="PS00373">
    <property type="entry name" value="GART"/>
    <property type="match status" value="1"/>
</dbReference>
<evidence type="ECO:0000256" key="6">
    <source>
        <dbReference type="HAMAP-Rule" id="MF_01930"/>
    </source>
</evidence>
<dbReference type="SUPFAM" id="SSF53328">
    <property type="entry name" value="Formyltransferase"/>
    <property type="match status" value="1"/>
</dbReference>
<dbReference type="Proteomes" id="UP000305881">
    <property type="component" value="Chromosome"/>
</dbReference>
<dbReference type="PANTHER" id="PTHR43369">
    <property type="entry name" value="PHOSPHORIBOSYLGLYCINAMIDE FORMYLTRANSFERASE"/>
    <property type="match status" value="1"/>
</dbReference>
<evidence type="ECO:0000256" key="3">
    <source>
        <dbReference type="ARBA" id="ARBA00022755"/>
    </source>
</evidence>
<evidence type="ECO:0000256" key="1">
    <source>
        <dbReference type="ARBA" id="ARBA00005054"/>
    </source>
</evidence>
<dbReference type="EMBL" id="CP035467">
    <property type="protein sequence ID" value="QCW81865.1"/>
    <property type="molecule type" value="Genomic_DNA"/>
</dbReference>
<dbReference type="EC" id="2.1.2.2" evidence="6"/>
<proteinExistence type="inferred from homology"/>
<comment type="pathway">
    <text evidence="1 6">Purine metabolism; IMP biosynthesis via de novo pathway; N(2)-formyl-N(1)-(5-phospho-D-ribosyl)glycinamide from N(1)-(5-phospho-D-ribosyl)glycinamide (10-formyl THF route): step 1/1.</text>
</comment>
<dbReference type="KEGG" id="mbur:EQU24_06080"/>
<feature type="domain" description="Formyl transferase N-terminal" evidence="7">
    <location>
        <begin position="1"/>
        <end position="185"/>
    </location>
</feature>
<dbReference type="RefSeq" id="WP_017840344.1">
    <property type="nucleotide sequence ID" value="NZ_CP035467.1"/>
</dbReference>
<dbReference type="CDD" id="cd08645">
    <property type="entry name" value="FMT_core_GART"/>
    <property type="match status" value="1"/>
</dbReference>
<dbReference type="HAMAP" id="MF_01930">
    <property type="entry name" value="PurN"/>
    <property type="match status" value="1"/>
</dbReference>